<evidence type="ECO:0000313" key="1">
    <source>
        <dbReference type="EMBL" id="SSY93604.1"/>
    </source>
</evidence>
<organism evidence="1 2">
    <name type="scientific">Aggregatibacter aphrophilus</name>
    <name type="common">Haemophilus aphrophilus</name>
    <dbReference type="NCBI Taxonomy" id="732"/>
    <lineage>
        <taxon>Bacteria</taxon>
        <taxon>Pseudomonadati</taxon>
        <taxon>Pseudomonadota</taxon>
        <taxon>Gammaproteobacteria</taxon>
        <taxon>Pasteurellales</taxon>
        <taxon>Pasteurellaceae</taxon>
        <taxon>Aggregatibacter</taxon>
    </lineage>
</organism>
<dbReference type="GO" id="GO:0004372">
    <property type="term" value="F:glycine hydroxymethyltransferase activity"/>
    <property type="evidence" value="ECO:0007669"/>
    <property type="project" value="UniProtKB-EC"/>
</dbReference>
<sequence length="52" mass="5825">MTRRGFNEADVKELAGWMCDILDALGKENEEQVVAATKEKVLAICKRLPVYA</sequence>
<keyword evidence="1" id="KW-0808">Transferase</keyword>
<dbReference type="InterPro" id="IPR015424">
    <property type="entry name" value="PyrdxlP-dep_Trfase"/>
</dbReference>
<dbReference type="AlphaFoldDB" id="A0A336N2A7"/>
<dbReference type="Proteomes" id="UP000253728">
    <property type="component" value="Unassembled WGS sequence"/>
</dbReference>
<dbReference type="SUPFAM" id="SSF53383">
    <property type="entry name" value="PLP-dependent transferases"/>
    <property type="match status" value="1"/>
</dbReference>
<proteinExistence type="predicted"/>
<protein>
    <submittedName>
        <fullName evidence="1">Pyridoxal-phosphate-dependent serine hydroxymethyltransferase</fullName>
        <ecNumber evidence="1">2.1.2.1</ecNumber>
    </submittedName>
</protein>
<evidence type="ECO:0000313" key="2">
    <source>
        <dbReference type="Proteomes" id="UP000253728"/>
    </source>
</evidence>
<dbReference type="InterPro" id="IPR015422">
    <property type="entry name" value="PyrdxlP-dep_Trfase_small"/>
</dbReference>
<dbReference type="GO" id="GO:0008168">
    <property type="term" value="F:methyltransferase activity"/>
    <property type="evidence" value="ECO:0007669"/>
    <property type="project" value="UniProtKB-KW"/>
</dbReference>
<dbReference type="GO" id="GO:0032259">
    <property type="term" value="P:methylation"/>
    <property type="evidence" value="ECO:0007669"/>
    <property type="project" value="UniProtKB-KW"/>
</dbReference>
<dbReference type="EC" id="2.1.2.1" evidence="1"/>
<name>A0A336N2A7_AGGAP</name>
<keyword evidence="1" id="KW-0489">Methyltransferase</keyword>
<reference evidence="1 2" key="1">
    <citation type="submission" date="2018-06" db="EMBL/GenBank/DDBJ databases">
        <authorList>
            <consortium name="Pathogen Informatics"/>
            <person name="Doyle S."/>
        </authorList>
    </citation>
    <scope>NUCLEOTIDE SEQUENCE [LARGE SCALE GENOMIC DNA]</scope>
    <source>
        <strain evidence="1 2">NCTC5908</strain>
    </source>
</reference>
<dbReference type="EMBL" id="UFSP01000001">
    <property type="protein sequence ID" value="SSY93604.1"/>
    <property type="molecule type" value="Genomic_DNA"/>
</dbReference>
<gene>
    <name evidence="1" type="primary">glyA_1</name>
    <name evidence="1" type="ORF">NCTC5908_00389</name>
</gene>
<dbReference type="Gene3D" id="3.90.1150.10">
    <property type="entry name" value="Aspartate Aminotransferase, domain 1"/>
    <property type="match status" value="1"/>
</dbReference>
<accession>A0A336N2A7</accession>